<evidence type="ECO:0000313" key="4">
    <source>
        <dbReference type="EMBL" id="OGH05048.1"/>
    </source>
</evidence>
<sequence length="283" mass="32141">MKKTFVSLSFLSLWSSPLWALDNFLGATGEMDLFFVLPALAVGFGLVFYSKNLYLRPPKKEVGFLSITPHKKQRFFPVSDQLENMEPVVAALSEPDTNVYSNLSKITLTHKPGGVYLEEKNYKISILINRRRSRRCYLNDGDILDMGELTLMFTTPLPPKEDEEKTLEGSHLIPRNKRVQGRPIKAYPSLIPADTRKKTYYLTKNLTFIGRSDTCDLVSKAKSIDPRHSKIEKVAGRYKITDLETLGGTYVNGRRVEQKFLKDGDTVTFEAVKYTFSLSGNPR</sequence>
<reference evidence="4 5" key="1">
    <citation type="journal article" date="2016" name="Nat. Commun.">
        <title>Thousands of microbial genomes shed light on interconnected biogeochemical processes in an aquifer system.</title>
        <authorList>
            <person name="Anantharaman K."/>
            <person name="Brown C.T."/>
            <person name="Hug L.A."/>
            <person name="Sharon I."/>
            <person name="Castelle C.J."/>
            <person name="Probst A.J."/>
            <person name="Thomas B.C."/>
            <person name="Singh A."/>
            <person name="Wilkins M.J."/>
            <person name="Karaoz U."/>
            <person name="Brodie E.L."/>
            <person name="Williams K.H."/>
            <person name="Hubbard S.S."/>
            <person name="Banfield J.F."/>
        </authorList>
    </citation>
    <scope>NUCLEOTIDE SEQUENCE [LARGE SCALE GENOMIC DNA]</scope>
</reference>
<dbReference type="Proteomes" id="UP000177583">
    <property type="component" value="Unassembled WGS sequence"/>
</dbReference>
<dbReference type="EMBL" id="MFNF01000001">
    <property type="protein sequence ID" value="OGH05048.1"/>
    <property type="molecule type" value="Genomic_DNA"/>
</dbReference>
<proteinExistence type="predicted"/>
<feature type="domain" description="FHA" evidence="3">
    <location>
        <begin position="207"/>
        <end position="256"/>
    </location>
</feature>
<organism evidence="4 5">
    <name type="scientific">Candidatus Lambdaproteobacteria bacterium RIFOXYD2_FULL_56_26</name>
    <dbReference type="NCBI Taxonomy" id="1817773"/>
    <lineage>
        <taxon>Bacteria</taxon>
        <taxon>Pseudomonadati</taxon>
        <taxon>Pseudomonadota</taxon>
        <taxon>Candidatus Lambdaproteobacteria</taxon>
    </lineage>
</organism>
<feature type="transmembrane region" description="Helical" evidence="1">
    <location>
        <begin position="30"/>
        <end position="50"/>
    </location>
</feature>
<keyword evidence="2" id="KW-0732">Signal</keyword>
<dbReference type="AlphaFoldDB" id="A0A1F6H3V2"/>
<evidence type="ECO:0000256" key="2">
    <source>
        <dbReference type="SAM" id="SignalP"/>
    </source>
</evidence>
<dbReference type="InterPro" id="IPR008984">
    <property type="entry name" value="SMAD_FHA_dom_sf"/>
</dbReference>
<evidence type="ECO:0000259" key="3">
    <source>
        <dbReference type="PROSITE" id="PS50006"/>
    </source>
</evidence>
<dbReference type="InterPro" id="IPR000253">
    <property type="entry name" value="FHA_dom"/>
</dbReference>
<feature type="signal peptide" evidence="2">
    <location>
        <begin position="1"/>
        <end position="20"/>
    </location>
</feature>
<dbReference type="CDD" id="cd00060">
    <property type="entry name" value="FHA"/>
    <property type="match status" value="1"/>
</dbReference>
<dbReference type="PROSITE" id="PS50006">
    <property type="entry name" value="FHA_DOMAIN"/>
    <property type="match status" value="1"/>
</dbReference>
<feature type="chain" id="PRO_5009524937" description="FHA domain-containing protein" evidence="2">
    <location>
        <begin position="21"/>
        <end position="283"/>
    </location>
</feature>
<dbReference type="SUPFAM" id="SSF49879">
    <property type="entry name" value="SMAD/FHA domain"/>
    <property type="match status" value="1"/>
</dbReference>
<accession>A0A1F6H3V2</accession>
<dbReference type="Gene3D" id="2.60.200.20">
    <property type="match status" value="1"/>
</dbReference>
<evidence type="ECO:0000313" key="5">
    <source>
        <dbReference type="Proteomes" id="UP000177583"/>
    </source>
</evidence>
<keyword evidence="1" id="KW-0472">Membrane</keyword>
<keyword evidence="1" id="KW-0812">Transmembrane</keyword>
<comment type="caution">
    <text evidence="4">The sequence shown here is derived from an EMBL/GenBank/DDBJ whole genome shotgun (WGS) entry which is preliminary data.</text>
</comment>
<dbReference type="Pfam" id="PF00498">
    <property type="entry name" value="FHA"/>
    <property type="match status" value="1"/>
</dbReference>
<protein>
    <recommendedName>
        <fullName evidence="3">FHA domain-containing protein</fullName>
    </recommendedName>
</protein>
<name>A0A1F6H3V2_9PROT</name>
<evidence type="ECO:0000256" key="1">
    <source>
        <dbReference type="SAM" id="Phobius"/>
    </source>
</evidence>
<keyword evidence="1" id="KW-1133">Transmembrane helix</keyword>
<gene>
    <name evidence="4" type="ORF">A2557_08735</name>
</gene>